<dbReference type="InterPro" id="IPR000953">
    <property type="entry name" value="Chromo/chromo_shadow_dom"/>
</dbReference>
<keyword evidence="9" id="KW-1185">Reference proteome</keyword>
<feature type="compositionally biased region" description="Basic residues" evidence="6">
    <location>
        <begin position="77"/>
        <end position="93"/>
    </location>
</feature>
<feature type="compositionally biased region" description="Basic and acidic residues" evidence="6">
    <location>
        <begin position="67"/>
        <end position="76"/>
    </location>
</feature>
<feature type="compositionally biased region" description="Acidic residues" evidence="6">
    <location>
        <begin position="177"/>
        <end position="186"/>
    </location>
</feature>
<comment type="similarity">
    <text evidence="2">Belongs to the short-chain dehydrogenases/reductases (SDR) family.</text>
</comment>
<dbReference type="InterPro" id="IPR036291">
    <property type="entry name" value="NAD(P)-bd_dom_sf"/>
</dbReference>
<dbReference type="InterPro" id="IPR020904">
    <property type="entry name" value="Sc_DH/Rdtase_CS"/>
</dbReference>
<dbReference type="PANTHER" id="PTHR43618">
    <property type="entry name" value="7-ALPHA-HYDROXYSTEROID DEHYDROGENASE"/>
    <property type="match status" value="1"/>
</dbReference>
<dbReference type="GO" id="GO:0016491">
    <property type="term" value="F:oxidoreductase activity"/>
    <property type="evidence" value="ECO:0007669"/>
    <property type="project" value="UniProtKB-KW"/>
</dbReference>
<dbReference type="InterPro" id="IPR023780">
    <property type="entry name" value="Chromo_domain"/>
</dbReference>
<dbReference type="InterPro" id="IPR052178">
    <property type="entry name" value="Sec_Metab_Biosynth_SDR"/>
</dbReference>
<evidence type="ECO:0000313" key="9">
    <source>
        <dbReference type="Proteomes" id="UP000252139"/>
    </source>
</evidence>
<dbReference type="InterPro" id="IPR002347">
    <property type="entry name" value="SDR_fam"/>
</dbReference>
<evidence type="ECO:0000256" key="2">
    <source>
        <dbReference type="ARBA" id="ARBA00006484"/>
    </source>
</evidence>
<feature type="domain" description="Chromo" evidence="7">
    <location>
        <begin position="12"/>
        <end position="74"/>
    </location>
</feature>
<dbReference type="Proteomes" id="UP000252139">
    <property type="component" value="Unassembled WGS sequence"/>
</dbReference>
<evidence type="ECO:0000256" key="3">
    <source>
        <dbReference type="ARBA" id="ARBA00022857"/>
    </source>
</evidence>
<dbReference type="PANTHER" id="PTHR43618:SF17">
    <property type="entry name" value="RHAMNOLIPIDS BIOSYNTHESIS 3-OXOACYL-[ACYL-CARRIER-PROTEIN] REDUCTASE"/>
    <property type="match status" value="1"/>
</dbReference>
<dbReference type="Gene3D" id="2.40.50.40">
    <property type="match status" value="2"/>
</dbReference>
<dbReference type="PROSITE" id="PS00061">
    <property type="entry name" value="ADH_SHORT"/>
    <property type="match status" value="1"/>
</dbReference>
<dbReference type="OrthoDB" id="294295at2759"/>
<gene>
    <name evidence="8" type="ORF">CU097_009505</name>
</gene>
<feature type="compositionally biased region" description="Basic and acidic residues" evidence="6">
    <location>
        <begin position="142"/>
        <end position="170"/>
    </location>
</feature>
<dbReference type="SUPFAM" id="SSF54160">
    <property type="entry name" value="Chromo domain-like"/>
    <property type="match status" value="1"/>
</dbReference>
<dbReference type="Pfam" id="PF13561">
    <property type="entry name" value="adh_short_C2"/>
    <property type="match status" value="1"/>
</dbReference>
<dbReference type="PROSITE" id="PS50013">
    <property type="entry name" value="CHROMO_2"/>
    <property type="match status" value="1"/>
</dbReference>
<dbReference type="Gene3D" id="3.40.50.720">
    <property type="entry name" value="NAD(P)-binding Rossmann-like Domain"/>
    <property type="match status" value="1"/>
</dbReference>
<dbReference type="SMART" id="SM00298">
    <property type="entry name" value="CHROMO"/>
    <property type="match status" value="1"/>
</dbReference>
<dbReference type="STRING" id="86630.A0A367JEG5"/>
<keyword evidence="4" id="KW-0560">Oxidoreductase</keyword>
<evidence type="ECO:0000256" key="6">
    <source>
        <dbReference type="SAM" id="MobiDB-lite"/>
    </source>
</evidence>
<protein>
    <recommendedName>
        <fullName evidence="7">Chromo domain-containing protein</fullName>
    </recommendedName>
</protein>
<dbReference type="PRINTS" id="PR00080">
    <property type="entry name" value="SDRFAMILY"/>
</dbReference>
<keyword evidence="5" id="KW-0539">Nucleus</keyword>
<evidence type="ECO:0000256" key="1">
    <source>
        <dbReference type="ARBA" id="ARBA00004123"/>
    </source>
</evidence>
<comment type="caution">
    <text evidence="8">The sequence shown here is derived from an EMBL/GenBank/DDBJ whole genome shotgun (WGS) entry which is preliminary data.</text>
</comment>
<dbReference type="InterPro" id="IPR016197">
    <property type="entry name" value="Chromo-like_dom_sf"/>
</dbReference>
<dbReference type="PRINTS" id="PR00504">
    <property type="entry name" value="CHROMODOMAIN"/>
</dbReference>
<feature type="region of interest" description="Disordered" evidence="6">
    <location>
        <begin position="66"/>
        <end position="186"/>
    </location>
</feature>
<keyword evidence="3" id="KW-0521">NADP</keyword>
<comment type="subcellular location">
    <subcellularLocation>
        <location evidence="1">Nucleus</location>
    </subcellularLocation>
</comment>
<dbReference type="EMBL" id="PJQL01001482">
    <property type="protein sequence ID" value="RCH88352.1"/>
    <property type="molecule type" value="Genomic_DNA"/>
</dbReference>
<evidence type="ECO:0000256" key="5">
    <source>
        <dbReference type="ARBA" id="ARBA00023242"/>
    </source>
</evidence>
<dbReference type="InterPro" id="IPR023779">
    <property type="entry name" value="Chromodomain_CS"/>
</dbReference>
<dbReference type="FunFam" id="3.40.50.720:FF:000084">
    <property type="entry name" value="Short-chain dehydrogenase reductase"/>
    <property type="match status" value="1"/>
</dbReference>
<sequence length="496" mass="55481">MRKAKKEEPEEYEVEKIVNHRVAGRVKKRIEYFIKWKGYSSKDNTWEPSSAVTNAEELVKQYWDTHGGLEERDKLLGKKRPVTTKKKTTPLKRQRQDSPEATIKRKKTADTASDHEQNTQKNKEEEEEKIESASETHSPLMKPEETEVEEVKEQIPKETKPEKQDVEASETKQVASAEEEDLDDYEEDDIITDPDYRRDWDWTKDIDSLIKVQRGRKRELEALIRWKDGVLALYTTASIKKKCPKLVVLVTGGSRGIGEMIATGFVSAGAKVYITSRSADVCYKVAKELTAKGPGQCIAIPADLQRIDEIKRLVAEISKAEDHLDVLVNNAGANWNESFDKFPDEAFEKVMNLNLKRIFTLTQACLPLLTAKATPDNTSSVINIGSIDGERSPPQETYAYSASKGGLHHMSRHMAGKLGRRNVRVNVIAPGAFQSKMMKATLDKFHKQIVASIPAGRIGSPEDIAGTCIYLSSRAGQYTNGATITVDGAALAASRM</sequence>
<evidence type="ECO:0000313" key="8">
    <source>
        <dbReference type="EMBL" id="RCH88352.1"/>
    </source>
</evidence>
<dbReference type="Pfam" id="PF00385">
    <property type="entry name" value="Chromo"/>
    <property type="match status" value="1"/>
</dbReference>
<dbReference type="GO" id="GO:0005634">
    <property type="term" value="C:nucleus"/>
    <property type="evidence" value="ECO:0007669"/>
    <property type="project" value="UniProtKB-SubCell"/>
</dbReference>
<evidence type="ECO:0000259" key="7">
    <source>
        <dbReference type="PROSITE" id="PS50013"/>
    </source>
</evidence>
<feature type="compositionally biased region" description="Basic and acidic residues" evidence="6">
    <location>
        <begin position="108"/>
        <end position="134"/>
    </location>
</feature>
<accession>A0A367JEG5</accession>
<dbReference type="SUPFAM" id="SSF51735">
    <property type="entry name" value="NAD(P)-binding Rossmann-fold domains"/>
    <property type="match status" value="1"/>
</dbReference>
<dbReference type="PRINTS" id="PR00081">
    <property type="entry name" value="GDHRDH"/>
</dbReference>
<name>A0A367JEG5_RHIAZ</name>
<dbReference type="CDD" id="cd00024">
    <property type="entry name" value="CD_CSD"/>
    <property type="match status" value="1"/>
</dbReference>
<dbReference type="InterPro" id="IPR017984">
    <property type="entry name" value="Chromo_dom_subgr"/>
</dbReference>
<organism evidence="8 9">
    <name type="scientific">Rhizopus azygosporus</name>
    <name type="common">Rhizopus microsporus var. azygosporus</name>
    <dbReference type="NCBI Taxonomy" id="86630"/>
    <lineage>
        <taxon>Eukaryota</taxon>
        <taxon>Fungi</taxon>
        <taxon>Fungi incertae sedis</taxon>
        <taxon>Mucoromycota</taxon>
        <taxon>Mucoromycotina</taxon>
        <taxon>Mucoromycetes</taxon>
        <taxon>Mucorales</taxon>
        <taxon>Mucorineae</taxon>
        <taxon>Rhizopodaceae</taxon>
        <taxon>Rhizopus</taxon>
    </lineage>
</organism>
<dbReference type="AlphaFoldDB" id="A0A367JEG5"/>
<reference evidence="8 9" key="1">
    <citation type="journal article" date="2018" name="G3 (Bethesda)">
        <title>Phylogenetic and Phylogenomic Definition of Rhizopus Species.</title>
        <authorList>
            <person name="Gryganskyi A.P."/>
            <person name="Golan J."/>
            <person name="Dolatabadi S."/>
            <person name="Mondo S."/>
            <person name="Robb S."/>
            <person name="Idnurm A."/>
            <person name="Muszewska A."/>
            <person name="Steczkiewicz K."/>
            <person name="Masonjones S."/>
            <person name="Liao H.L."/>
            <person name="Gajdeczka M.T."/>
            <person name="Anike F."/>
            <person name="Vuek A."/>
            <person name="Anishchenko I.M."/>
            <person name="Voigt K."/>
            <person name="de Hoog G.S."/>
            <person name="Smith M.E."/>
            <person name="Heitman J."/>
            <person name="Vilgalys R."/>
            <person name="Stajich J.E."/>
        </authorList>
    </citation>
    <scope>NUCLEOTIDE SEQUENCE [LARGE SCALE GENOMIC DNA]</scope>
    <source>
        <strain evidence="8 9">CBS 357.93</strain>
    </source>
</reference>
<evidence type="ECO:0000256" key="4">
    <source>
        <dbReference type="ARBA" id="ARBA00023002"/>
    </source>
</evidence>
<dbReference type="PROSITE" id="PS00598">
    <property type="entry name" value="CHROMO_1"/>
    <property type="match status" value="1"/>
</dbReference>
<proteinExistence type="inferred from homology"/>